<gene>
    <name evidence="2" type="ORF">N7530_009628</name>
</gene>
<dbReference type="AlphaFoldDB" id="A0A9W9WIZ0"/>
<keyword evidence="3" id="KW-1185">Reference proteome</keyword>
<dbReference type="EMBL" id="JAPWDO010000006">
    <property type="protein sequence ID" value="KAJ5465841.1"/>
    <property type="molecule type" value="Genomic_DNA"/>
</dbReference>
<feature type="region of interest" description="Disordered" evidence="1">
    <location>
        <begin position="40"/>
        <end position="108"/>
    </location>
</feature>
<reference evidence="2" key="1">
    <citation type="submission" date="2022-12" db="EMBL/GenBank/DDBJ databases">
        <authorList>
            <person name="Petersen C."/>
        </authorList>
    </citation>
    <scope>NUCLEOTIDE SEQUENCE</scope>
    <source>
        <strain evidence="2">IBT 17660</strain>
    </source>
</reference>
<evidence type="ECO:0000313" key="2">
    <source>
        <dbReference type="EMBL" id="KAJ5465841.1"/>
    </source>
</evidence>
<evidence type="ECO:0000256" key="1">
    <source>
        <dbReference type="SAM" id="MobiDB-lite"/>
    </source>
</evidence>
<reference evidence="2" key="2">
    <citation type="journal article" date="2023" name="IMA Fungus">
        <title>Comparative genomic study of the Penicillium genus elucidates a diverse pangenome and 15 lateral gene transfer events.</title>
        <authorList>
            <person name="Petersen C."/>
            <person name="Sorensen T."/>
            <person name="Nielsen M.R."/>
            <person name="Sondergaard T.E."/>
            <person name="Sorensen J.L."/>
            <person name="Fitzpatrick D.A."/>
            <person name="Frisvad J.C."/>
            <person name="Nielsen K.L."/>
        </authorList>
    </citation>
    <scope>NUCLEOTIDE SEQUENCE</scope>
    <source>
        <strain evidence="2">IBT 17660</strain>
    </source>
</reference>
<sequence length="180" mass="18920">MGKKPGLATFASNAGTFGLGAPQHWPLWVLSSCAAQTALWRSPSSPPAGQNLPPRGNAGRAAPDNVAAPGNAGAAEGQPGRRPANLDPGADQADPALANAARGPADAGRKALTRRNLTHGPWRMVVLLRTICALRAARMFRGGWSFFVGSSMLCVQLMHVMKLVPMIKYLFKRPVAMTTG</sequence>
<dbReference type="PROSITE" id="PS51257">
    <property type="entry name" value="PROKAR_LIPOPROTEIN"/>
    <property type="match status" value="1"/>
</dbReference>
<evidence type="ECO:0000313" key="3">
    <source>
        <dbReference type="Proteomes" id="UP001147760"/>
    </source>
</evidence>
<comment type="caution">
    <text evidence="2">The sequence shown here is derived from an EMBL/GenBank/DDBJ whole genome shotgun (WGS) entry which is preliminary data.</text>
</comment>
<accession>A0A9W9WIZ0</accession>
<dbReference type="Proteomes" id="UP001147760">
    <property type="component" value="Unassembled WGS sequence"/>
</dbReference>
<name>A0A9W9WIZ0_9EURO</name>
<proteinExistence type="predicted"/>
<organism evidence="2 3">
    <name type="scientific">Penicillium desertorum</name>
    <dbReference type="NCBI Taxonomy" id="1303715"/>
    <lineage>
        <taxon>Eukaryota</taxon>
        <taxon>Fungi</taxon>
        <taxon>Dikarya</taxon>
        <taxon>Ascomycota</taxon>
        <taxon>Pezizomycotina</taxon>
        <taxon>Eurotiomycetes</taxon>
        <taxon>Eurotiomycetidae</taxon>
        <taxon>Eurotiales</taxon>
        <taxon>Aspergillaceae</taxon>
        <taxon>Penicillium</taxon>
    </lineage>
</organism>
<protein>
    <submittedName>
        <fullName evidence="2">Uncharacterized protein</fullName>
    </submittedName>
</protein>
<feature type="compositionally biased region" description="Low complexity" evidence="1">
    <location>
        <begin position="90"/>
        <end position="101"/>
    </location>
</feature>